<evidence type="ECO:0000259" key="6">
    <source>
        <dbReference type="PROSITE" id="PS50893"/>
    </source>
</evidence>
<dbReference type="Pfam" id="PF00005">
    <property type="entry name" value="ABC_tran"/>
    <property type="match status" value="1"/>
</dbReference>
<dbReference type="GO" id="GO:0016887">
    <property type="term" value="F:ATP hydrolysis activity"/>
    <property type="evidence" value="ECO:0007669"/>
    <property type="project" value="InterPro"/>
</dbReference>
<dbReference type="InterPro" id="IPR029439">
    <property type="entry name" value="Wzt_C"/>
</dbReference>
<reference evidence="7 8" key="1">
    <citation type="submission" date="2019-04" db="EMBL/GenBank/DDBJ databases">
        <title>Geobacter oryzae sp. nov., ferric-reducing bacteria isolated from paddy soil.</title>
        <authorList>
            <person name="Xu Z."/>
            <person name="Masuda Y."/>
            <person name="Itoh H."/>
            <person name="Senoo K."/>
        </authorList>
    </citation>
    <scope>NUCLEOTIDE SEQUENCE [LARGE SCALE GENOMIC DNA]</scope>
    <source>
        <strain evidence="7 8">Red111</strain>
    </source>
</reference>
<evidence type="ECO:0000256" key="2">
    <source>
        <dbReference type="ARBA" id="ARBA00022448"/>
    </source>
</evidence>
<organism evidence="7 8">
    <name type="scientific">Geomonas terrae</name>
    <dbReference type="NCBI Taxonomy" id="2562681"/>
    <lineage>
        <taxon>Bacteria</taxon>
        <taxon>Pseudomonadati</taxon>
        <taxon>Thermodesulfobacteriota</taxon>
        <taxon>Desulfuromonadia</taxon>
        <taxon>Geobacterales</taxon>
        <taxon>Geobacteraceae</taxon>
        <taxon>Geomonas</taxon>
    </lineage>
</organism>
<dbReference type="Gene3D" id="3.40.50.300">
    <property type="entry name" value="P-loop containing nucleotide triphosphate hydrolases"/>
    <property type="match status" value="1"/>
</dbReference>
<protein>
    <submittedName>
        <fullName evidence="7">ABC transporter ATP-binding protein</fullName>
    </submittedName>
</protein>
<dbReference type="SUPFAM" id="SSF52540">
    <property type="entry name" value="P-loop containing nucleoside triphosphate hydrolases"/>
    <property type="match status" value="1"/>
</dbReference>
<keyword evidence="4 7" id="KW-0067">ATP-binding</keyword>
<proteinExistence type="inferred from homology"/>
<dbReference type="PANTHER" id="PTHR46743:SF2">
    <property type="entry name" value="TEICHOIC ACIDS EXPORT ATP-BINDING PROTEIN TAGH"/>
    <property type="match status" value="1"/>
</dbReference>
<dbReference type="GO" id="GO:0016020">
    <property type="term" value="C:membrane"/>
    <property type="evidence" value="ECO:0007669"/>
    <property type="project" value="InterPro"/>
</dbReference>
<dbReference type="InterPro" id="IPR050683">
    <property type="entry name" value="Bact_Polysacc_Export_ATP-bd"/>
</dbReference>
<dbReference type="CDD" id="cd03220">
    <property type="entry name" value="ABC_KpsT_Wzt"/>
    <property type="match status" value="1"/>
</dbReference>
<dbReference type="PANTHER" id="PTHR46743">
    <property type="entry name" value="TEICHOIC ACIDS EXPORT ATP-BINDING PROTEIN TAGH"/>
    <property type="match status" value="1"/>
</dbReference>
<dbReference type="PROSITE" id="PS00211">
    <property type="entry name" value="ABC_TRANSPORTER_1"/>
    <property type="match status" value="1"/>
</dbReference>
<dbReference type="Pfam" id="PF14524">
    <property type="entry name" value="Wzt_C"/>
    <property type="match status" value="1"/>
</dbReference>
<dbReference type="Proteomes" id="UP000306416">
    <property type="component" value="Unassembled WGS sequence"/>
</dbReference>
<dbReference type="GO" id="GO:0140359">
    <property type="term" value="F:ABC-type transporter activity"/>
    <property type="evidence" value="ECO:0007669"/>
    <property type="project" value="InterPro"/>
</dbReference>
<sequence>MSEDIIININKLTKVYKLYDSPQDRLKEALHPLRKKYHKEFHAIDDISLDIRRGETVGIIGQNGAGKSTLLKMITGVLTPTSGSVSVNGKISALLELGAGFNPQLTGLENVYFNGTLMGYTHDQIDNKLEEILSFADIGDFIRQPVITYSSGMFVRLAFAVAVNVEPEILIVDEALSVGDMMFQAKCYDKIRSLMSGGVTTLFVTHNMNTISSLCNSAYLLDSGKIFAHGAPNEVTRAYFRLQREMEHARQDKTGAGTKPDGALRKKSIQPPQKKERDQFISGTAEITEFKVFNDEGEETFALRAGADFSVWMKVVFTGEVENPCVGMMIKSPQGQNLLGVHSYHERRMSLGYKQCGDEIEINFICKMLLNPGKYMLNLSVSEHTTDFEYKSIDIKSNAAALEVYGKDFAFGLIHNDGVVILN</sequence>
<comment type="similarity">
    <text evidence="1">Belongs to the ABC transporter superfamily.</text>
</comment>
<dbReference type="GO" id="GO:0005524">
    <property type="term" value="F:ATP binding"/>
    <property type="evidence" value="ECO:0007669"/>
    <property type="project" value="UniProtKB-KW"/>
</dbReference>
<dbReference type="InterPro" id="IPR003439">
    <property type="entry name" value="ABC_transporter-like_ATP-bd"/>
</dbReference>
<evidence type="ECO:0000256" key="5">
    <source>
        <dbReference type="SAM" id="MobiDB-lite"/>
    </source>
</evidence>
<dbReference type="InterPro" id="IPR003593">
    <property type="entry name" value="AAA+_ATPase"/>
</dbReference>
<gene>
    <name evidence="7" type="ORF">E4633_18635</name>
</gene>
<dbReference type="InterPro" id="IPR015860">
    <property type="entry name" value="ABC_transpr_TagH-like"/>
</dbReference>
<dbReference type="SMART" id="SM00382">
    <property type="entry name" value="AAA"/>
    <property type="match status" value="1"/>
</dbReference>
<keyword evidence="8" id="KW-1185">Reference proteome</keyword>
<evidence type="ECO:0000256" key="4">
    <source>
        <dbReference type="ARBA" id="ARBA00022840"/>
    </source>
</evidence>
<dbReference type="InterPro" id="IPR027417">
    <property type="entry name" value="P-loop_NTPase"/>
</dbReference>
<dbReference type="Gene3D" id="2.70.50.60">
    <property type="entry name" value="abc- transporter (atp binding component) like domain"/>
    <property type="match status" value="1"/>
</dbReference>
<keyword evidence="3" id="KW-0547">Nucleotide-binding</keyword>
<dbReference type="RefSeq" id="WP_135872561.1">
    <property type="nucleotide sequence ID" value="NZ_SRSC01000005.1"/>
</dbReference>
<dbReference type="CDD" id="cd10147">
    <property type="entry name" value="Wzt_C-like"/>
    <property type="match status" value="1"/>
</dbReference>
<keyword evidence="2" id="KW-0813">Transport</keyword>
<evidence type="ECO:0000256" key="3">
    <source>
        <dbReference type="ARBA" id="ARBA00022741"/>
    </source>
</evidence>
<dbReference type="PROSITE" id="PS50893">
    <property type="entry name" value="ABC_TRANSPORTER_2"/>
    <property type="match status" value="1"/>
</dbReference>
<name>A0A4S1CA90_9BACT</name>
<accession>A0A4S1CA90</accession>
<feature type="region of interest" description="Disordered" evidence="5">
    <location>
        <begin position="249"/>
        <end position="278"/>
    </location>
</feature>
<feature type="domain" description="ABC transporter" evidence="6">
    <location>
        <begin position="28"/>
        <end position="248"/>
    </location>
</feature>
<dbReference type="InterPro" id="IPR017871">
    <property type="entry name" value="ABC_transporter-like_CS"/>
</dbReference>
<evidence type="ECO:0000313" key="7">
    <source>
        <dbReference type="EMBL" id="TGU70217.1"/>
    </source>
</evidence>
<dbReference type="EMBL" id="SRSC01000005">
    <property type="protein sequence ID" value="TGU70217.1"/>
    <property type="molecule type" value="Genomic_DNA"/>
</dbReference>
<dbReference type="AlphaFoldDB" id="A0A4S1CA90"/>
<evidence type="ECO:0000313" key="8">
    <source>
        <dbReference type="Proteomes" id="UP000306416"/>
    </source>
</evidence>
<comment type="caution">
    <text evidence="7">The sequence shown here is derived from an EMBL/GenBank/DDBJ whole genome shotgun (WGS) entry which is preliminary data.</text>
</comment>
<evidence type="ECO:0000256" key="1">
    <source>
        <dbReference type="ARBA" id="ARBA00005417"/>
    </source>
</evidence>